<evidence type="ECO:0000256" key="2">
    <source>
        <dbReference type="ARBA" id="ARBA00023125"/>
    </source>
</evidence>
<dbReference type="PROSITE" id="PS50977">
    <property type="entry name" value="HTH_TETR_2"/>
    <property type="match status" value="1"/>
</dbReference>
<dbReference type="InterPro" id="IPR009057">
    <property type="entry name" value="Homeodomain-like_sf"/>
</dbReference>
<evidence type="ECO:0000256" key="3">
    <source>
        <dbReference type="ARBA" id="ARBA00023163"/>
    </source>
</evidence>
<evidence type="ECO:0000256" key="1">
    <source>
        <dbReference type="ARBA" id="ARBA00023015"/>
    </source>
</evidence>
<sequence>MTRWAPDARGRLQRAAVELFAEQSFAATTVPQIAERAGLTTRTFFRHFADKREVLFAGDEIPEYGAELMRSAPAELDPMSLIAQQLRIVAETTFEGSRADVRRVRAIIESDEALRERDLKKRGALAAAVRAGFLARGEDPVTAAVAADLTVSVLHVALERWLDDPADDATARPLGDVVDDVLAASAALLGSHARP</sequence>
<dbReference type="RefSeq" id="WP_345479845.1">
    <property type="nucleotide sequence ID" value="NZ_BAABLP010000002.1"/>
</dbReference>
<comment type="caution">
    <text evidence="6">The sequence shown here is derived from an EMBL/GenBank/DDBJ whole genome shotgun (WGS) entry which is preliminary data.</text>
</comment>
<dbReference type="Pfam" id="PF00440">
    <property type="entry name" value="TetR_N"/>
    <property type="match status" value="1"/>
</dbReference>
<keyword evidence="2 4" id="KW-0238">DNA-binding</keyword>
<keyword evidence="1" id="KW-0805">Transcription regulation</keyword>
<dbReference type="InterPro" id="IPR023772">
    <property type="entry name" value="DNA-bd_HTH_TetR-type_CS"/>
</dbReference>
<feature type="domain" description="HTH tetR-type" evidence="5">
    <location>
        <begin position="6"/>
        <end position="66"/>
    </location>
</feature>
<dbReference type="PANTHER" id="PTHR30055">
    <property type="entry name" value="HTH-TYPE TRANSCRIPTIONAL REGULATOR RUTR"/>
    <property type="match status" value="1"/>
</dbReference>
<accession>A0ABP8YWM4</accession>
<reference evidence="7" key="1">
    <citation type="journal article" date="2019" name="Int. J. Syst. Evol. Microbiol.">
        <title>The Global Catalogue of Microorganisms (GCM) 10K type strain sequencing project: providing services to taxonomists for standard genome sequencing and annotation.</title>
        <authorList>
            <consortium name="The Broad Institute Genomics Platform"/>
            <consortium name="The Broad Institute Genome Sequencing Center for Infectious Disease"/>
            <person name="Wu L."/>
            <person name="Ma J."/>
        </authorList>
    </citation>
    <scope>NUCLEOTIDE SEQUENCE [LARGE SCALE GENOMIC DNA]</scope>
    <source>
        <strain evidence="7">JCM 19015</strain>
    </source>
</reference>
<evidence type="ECO:0000256" key="4">
    <source>
        <dbReference type="PROSITE-ProRule" id="PRU00335"/>
    </source>
</evidence>
<proteinExistence type="predicted"/>
<dbReference type="SUPFAM" id="SSF46689">
    <property type="entry name" value="Homeodomain-like"/>
    <property type="match status" value="1"/>
</dbReference>
<feature type="DNA-binding region" description="H-T-H motif" evidence="4">
    <location>
        <begin position="29"/>
        <end position="48"/>
    </location>
</feature>
<dbReference type="InterPro" id="IPR050109">
    <property type="entry name" value="HTH-type_TetR-like_transc_reg"/>
</dbReference>
<dbReference type="Proteomes" id="UP001500121">
    <property type="component" value="Unassembled WGS sequence"/>
</dbReference>
<dbReference type="EMBL" id="BAABLP010000002">
    <property type="protein sequence ID" value="GAA4740538.1"/>
    <property type="molecule type" value="Genomic_DNA"/>
</dbReference>
<dbReference type="Gene3D" id="1.10.357.10">
    <property type="entry name" value="Tetracycline Repressor, domain 2"/>
    <property type="match status" value="1"/>
</dbReference>
<evidence type="ECO:0000313" key="6">
    <source>
        <dbReference type="EMBL" id="GAA4740538.1"/>
    </source>
</evidence>
<name>A0ABP8YWM4_9MICO</name>
<gene>
    <name evidence="6" type="ORF">GCM10025783_09350</name>
</gene>
<keyword evidence="3" id="KW-0804">Transcription</keyword>
<dbReference type="PRINTS" id="PR00455">
    <property type="entry name" value="HTHTETR"/>
</dbReference>
<evidence type="ECO:0000259" key="5">
    <source>
        <dbReference type="PROSITE" id="PS50977"/>
    </source>
</evidence>
<keyword evidence="7" id="KW-1185">Reference proteome</keyword>
<dbReference type="InterPro" id="IPR001647">
    <property type="entry name" value="HTH_TetR"/>
</dbReference>
<organism evidence="6 7">
    <name type="scientific">Amnibacterium soli</name>
    <dbReference type="NCBI Taxonomy" id="1282736"/>
    <lineage>
        <taxon>Bacteria</taxon>
        <taxon>Bacillati</taxon>
        <taxon>Actinomycetota</taxon>
        <taxon>Actinomycetes</taxon>
        <taxon>Micrococcales</taxon>
        <taxon>Microbacteriaceae</taxon>
        <taxon>Amnibacterium</taxon>
    </lineage>
</organism>
<dbReference type="PANTHER" id="PTHR30055:SF238">
    <property type="entry name" value="MYCOFACTOCIN BIOSYNTHESIS TRANSCRIPTIONAL REGULATOR MFTR-RELATED"/>
    <property type="match status" value="1"/>
</dbReference>
<evidence type="ECO:0000313" key="7">
    <source>
        <dbReference type="Proteomes" id="UP001500121"/>
    </source>
</evidence>
<protein>
    <submittedName>
        <fullName evidence="6">TetR/AcrR family transcriptional regulator</fullName>
    </submittedName>
</protein>
<dbReference type="PROSITE" id="PS01081">
    <property type="entry name" value="HTH_TETR_1"/>
    <property type="match status" value="1"/>
</dbReference>